<dbReference type="InterPro" id="IPR008337">
    <property type="entry name" value="Capsule_biosynth_CapB"/>
</dbReference>
<evidence type="ECO:0000313" key="3">
    <source>
        <dbReference type="Proteomes" id="UP000746471"/>
    </source>
</evidence>
<dbReference type="PANTHER" id="PTHR43445">
    <property type="entry name" value="UDP-N-ACETYLMURAMATE--L-ALANINE LIGASE-RELATED"/>
    <property type="match status" value="1"/>
</dbReference>
<protein>
    <submittedName>
        <fullName evidence="2">Poly-gamma-glutamate synthase PgsB</fullName>
    </submittedName>
</protein>
<feature type="domain" description="Mur ligase central" evidence="1">
    <location>
        <begin position="36"/>
        <end position="189"/>
    </location>
</feature>
<dbReference type="NCBIfam" id="TIGR04012">
    <property type="entry name" value="poly_gGlu_PgsB"/>
    <property type="match status" value="1"/>
</dbReference>
<organism evidence="2 3">
    <name type="scientific">Fusibacter paucivorans</name>
    <dbReference type="NCBI Taxonomy" id="76009"/>
    <lineage>
        <taxon>Bacteria</taxon>
        <taxon>Bacillati</taxon>
        <taxon>Bacillota</taxon>
        <taxon>Clostridia</taxon>
        <taxon>Eubacteriales</taxon>
        <taxon>Eubacteriales Family XII. Incertae Sedis</taxon>
        <taxon>Fusibacter</taxon>
    </lineage>
</organism>
<dbReference type="PANTHER" id="PTHR43445:SF1">
    <property type="entry name" value="PGA SYNTHASE CAPB"/>
    <property type="match status" value="1"/>
</dbReference>
<dbReference type="Pfam" id="PF08245">
    <property type="entry name" value="Mur_ligase_M"/>
    <property type="match status" value="1"/>
</dbReference>
<name>A0ABS5PLG8_9FIRM</name>
<dbReference type="EMBL" id="JAHBCL010000001">
    <property type="protein sequence ID" value="MBS7525186.1"/>
    <property type="molecule type" value="Genomic_DNA"/>
</dbReference>
<gene>
    <name evidence="2" type="primary">pgsB</name>
    <name evidence="2" type="ORF">KHM83_00700</name>
</gene>
<evidence type="ECO:0000259" key="1">
    <source>
        <dbReference type="Pfam" id="PF08245"/>
    </source>
</evidence>
<comment type="caution">
    <text evidence="2">The sequence shown here is derived from an EMBL/GenBank/DDBJ whole genome shotgun (WGS) entry which is preliminary data.</text>
</comment>
<keyword evidence="3" id="KW-1185">Reference proteome</keyword>
<dbReference type="Proteomes" id="UP000746471">
    <property type="component" value="Unassembled WGS sequence"/>
</dbReference>
<dbReference type="InterPro" id="IPR036565">
    <property type="entry name" value="Mur-like_cat_sf"/>
</dbReference>
<dbReference type="SUPFAM" id="SSF53623">
    <property type="entry name" value="MurD-like peptide ligases, catalytic domain"/>
    <property type="match status" value="1"/>
</dbReference>
<sequence>MMVWIALLLLGILTGLFFERQWARKRRKKLKHVVYVNGTRGKTTVARLIDSGLRAGGYRVFCKTTGTVPRIIDVDNRELPLKRVGNANIKEQLKALKMAVNQSAEILVCECMAITPELQRITQDEMLQSDIGVITNVRQDHAEVMGDSLTLICDALSNTIPKKGILFTADSTFFERLKSNAAERETPTVLAESSEDLPDVRFKENVALAVAVCEHLGVSRSDAIRGVQQFRMDPYDLKLFQMPNGVLFANAMAANDAMSIQKIYEAYEQEGLFIGKHRILLINNRWDRGARAKQLIDMAASIEPDEIWLMGGYQHVSAQGIEKRGLTIPVKHIKQVHQTLLQSLPSNTFVFAVGNIAGGGIALMNIVESEGVVIGK</sequence>
<proteinExistence type="predicted"/>
<dbReference type="PRINTS" id="PR01758">
    <property type="entry name" value="CAPSULEPROTB"/>
</dbReference>
<evidence type="ECO:0000313" key="2">
    <source>
        <dbReference type="EMBL" id="MBS7525186.1"/>
    </source>
</evidence>
<dbReference type="Gene3D" id="3.40.1190.10">
    <property type="entry name" value="Mur-like, catalytic domain"/>
    <property type="match status" value="1"/>
</dbReference>
<dbReference type="InterPro" id="IPR050061">
    <property type="entry name" value="MurCDEF_pg_biosynth"/>
</dbReference>
<dbReference type="InterPro" id="IPR013221">
    <property type="entry name" value="Mur_ligase_cen"/>
</dbReference>
<dbReference type="RefSeq" id="WP_213234970.1">
    <property type="nucleotide sequence ID" value="NZ_JAHBCL010000001.1"/>
</dbReference>
<reference evidence="2 3" key="1">
    <citation type="submission" date="2021-05" db="EMBL/GenBank/DDBJ databases">
        <title>Fusibacter ferrireducens sp. nov., an anaerobic, sulfur- and Fe-reducing bacterium isolated from the mangrove sediment.</title>
        <authorList>
            <person name="Qiu D."/>
        </authorList>
    </citation>
    <scope>NUCLEOTIDE SEQUENCE [LARGE SCALE GENOMIC DNA]</scope>
    <source>
        <strain evidence="2 3">DSM 12116</strain>
    </source>
</reference>
<accession>A0ABS5PLG8</accession>